<feature type="binding site" evidence="13">
    <location>
        <position position="162"/>
    </location>
    <ligand>
        <name>substrate</name>
    </ligand>
</feature>
<feature type="signal peptide" evidence="17">
    <location>
        <begin position="1"/>
        <end position="23"/>
    </location>
</feature>
<evidence type="ECO:0000256" key="17">
    <source>
        <dbReference type="RuleBase" id="RU362060"/>
    </source>
</evidence>
<keyword evidence="17" id="KW-0376">Hydrogen peroxide</keyword>
<keyword evidence="7 14" id="KW-0106">Calcium</keyword>
<evidence type="ECO:0000256" key="12">
    <source>
        <dbReference type="PIRSR" id="PIRSR600823-1"/>
    </source>
</evidence>
<evidence type="ECO:0000256" key="16">
    <source>
        <dbReference type="PIRSR" id="PIRSR600823-5"/>
    </source>
</evidence>
<dbReference type="GO" id="GO:0042744">
    <property type="term" value="P:hydrogen peroxide catabolic process"/>
    <property type="evidence" value="ECO:0007669"/>
    <property type="project" value="UniProtKB-KW"/>
</dbReference>
<evidence type="ECO:0000256" key="1">
    <source>
        <dbReference type="ARBA" id="ARBA00000189"/>
    </source>
</evidence>
<evidence type="ECO:0000256" key="8">
    <source>
        <dbReference type="ARBA" id="ARBA00023002"/>
    </source>
</evidence>
<evidence type="ECO:0000259" key="18">
    <source>
        <dbReference type="PROSITE" id="PS50873"/>
    </source>
</evidence>
<keyword evidence="17" id="KW-0732">Signal</keyword>
<gene>
    <name evidence="19" type="ORF">CASFOL_030967</name>
</gene>
<evidence type="ECO:0000256" key="6">
    <source>
        <dbReference type="ARBA" id="ARBA00022723"/>
    </source>
</evidence>
<feature type="site" description="Transition state stabilizer" evidence="15">
    <location>
        <position position="61"/>
    </location>
</feature>
<evidence type="ECO:0000313" key="20">
    <source>
        <dbReference type="Proteomes" id="UP001632038"/>
    </source>
</evidence>
<dbReference type="FunFam" id="1.10.420.10:FF:000001">
    <property type="entry name" value="Peroxidase"/>
    <property type="match status" value="1"/>
</dbReference>
<comment type="cofactor">
    <cofactor evidence="14 17">
        <name>Ca(2+)</name>
        <dbReference type="ChEBI" id="CHEBI:29108"/>
    </cofactor>
    <text evidence="14 17">Binds 2 calcium ions per subunit.</text>
</comment>
<dbReference type="InterPro" id="IPR010255">
    <property type="entry name" value="Haem_peroxidase_sf"/>
</dbReference>
<feature type="disulfide bond" evidence="16">
    <location>
        <begin position="199"/>
        <end position="231"/>
    </location>
</feature>
<keyword evidence="8 17" id="KW-0560">Oxidoreductase</keyword>
<dbReference type="InterPro" id="IPR002016">
    <property type="entry name" value="Haem_peroxidase"/>
</dbReference>
<dbReference type="GO" id="GO:0046872">
    <property type="term" value="F:metal ion binding"/>
    <property type="evidence" value="ECO:0007669"/>
    <property type="project" value="UniProtKB-UniRule"/>
</dbReference>
<keyword evidence="10 16" id="KW-1015">Disulfide bond</keyword>
<comment type="function">
    <text evidence="17">Removal of H(2)O(2), oxidation of toxic reductants, biosynthesis and degradation of lignin, suberization, auxin catabolism, response to environmental stresses such as wounding, pathogen attack and oxidative stress.</text>
</comment>
<evidence type="ECO:0000256" key="11">
    <source>
        <dbReference type="ARBA" id="ARBA00023180"/>
    </source>
</evidence>
<feature type="binding site" evidence="14">
    <location>
        <position position="73"/>
    </location>
    <ligand>
        <name>Ca(2+)</name>
        <dbReference type="ChEBI" id="CHEBI:29108"/>
        <label>1</label>
    </ligand>
</feature>
<evidence type="ECO:0000256" key="5">
    <source>
        <dbReference type="ARBA" id="ARBA00022617"/>
    </source>
</evidence>
<dbReference type="GO" id="GO:0020037">
    <property type="term" value="F:heme binding"/>
    <property type="evidence" value="ECO:0007669"/>
    <property type="project" value="UniProtKB-UniRule"/>
</dbReference>
<dbReference type="InterPro" id="IPR019794">
    <property type="entry name" value="Peroxidases_AS"/>
</dbReference>
<keyword evidence="6 14" id="KW-0479">Metal-binding</keyword>
<dbReference type="GO" id="GO:0140825">
    <property type="term" value="F:lactoperoxidase activity"/>
    <property type="evidence" value="ECO:0007669"/>
    <property type="project" value="UniProtKB-EC"/>
</dbReference>
<sequence>MFSFPSISPILAAIFLILPLSEAQLSPTFYNTTCPNLTNIVIDQINQTLQSNPRIGASLLRLHFHDCFVQGCDASILLDSSSTIQSEKNAAPNGNSTLGFEIVDKIKAAVEMACNNTVSCADILALSAQSSVQLAGGPSWNVSLGRRDSLSANQTLANISIPSPFESIKNITTKFTNLGLNVTDVVSLSGAHTFGRAQCKLITNRLYNFSGTDNPDPTLNATYLATLNQSCPKSGSGFNVVNLDPTTANVFDNKYFSNLQANKGLLQSDQELFSNSSAQIVGIVSQFSSGQKAFFDAFVASMIKMANISVLTGTSGEVRKNCRVVNGG</sequence>
<dbReference type="PRINTS" id="PR00461">
    <property type="entry name" value="PLPEROXIDASE"/>
</dbReference>
<keyword evidence="9 14" id="KW-0408">Iron</keyword>
<dbReference type="PROSITE" id="PS00435">
    <property type="entry name" value="PEROXIDASE_1"/>
    <property type="match status" value="1"/>
</dbReference>
<dbReference type="PROSITE" id="PS50873">
    <property type="entry name" value="PEROXIDASE_4"/>
    <property type="match status" value="1"/>
</dbReference>
<dbReference type="CDD" id="cd00693">
    <property type="entry name" value="secretory_peroxidase"/>
    <property type="match status" value="1"/>
</dbReference>
<evidence type="ECO:0000256" key="15">
    <source>
        <dbReference type="PIRSR" id="PIRSR600823-4"/>
    </source>
</evidence>
<name>A0ABD3C6T2_9LAMI</name>
<keyword evidence="20" id="KW-1185">Reference proteome</keyword>
<comment type="caution">
    <text evidence="19">The sequence shown here is derived from an EMBL/GenBank/DDBJ whole genome shotgun (WGS) entry which is preliminary data.</text>
</comment>
<comment type="subcellular location">
    <subcellularLocation>
        <location evidence="17">Secreted</location>
    </subcellularLocation>
</comment>
<evidence type="ECO:0000256" key="7">
    <source>
        <dbReference type="ARBA" id="ARBA00022837"/>
    </source>
</evidence>
<feature type="disulfide bond" evidence="16">
    <location>
        <begin position="34"/>
        <end position="114"/>
    </location>
</feature>
<dbReference type="FunFam" id="1.10.520.10:FF:000009">
    <property type="entry name" value="Peroxidase"/>
    <property type="match status" value="1"/>
</dbReference>
<reference evidence="20" key="1">
    <citation type="journal article" date="2024" name="IScience">
        <title>Strigolactones Initiate the Formation of Haustorium-like Structures in Castilleja.</title>
        <authorList>
            <person name="Buerger M."/>
            <person name="Peterson D."/>
            <person name="Chory J."/>
        </authorList>
    </citation>
    <scope>NUCLEOTIDE SEQUENCE [LARGE SCALE GENOMIC DNA]</scope>
</reference>
<dbReference type="Gene3D" id="1.10.520.10">
    <property type="match status" value="1"/>
</dbReference>
<dbReference type="GO" id="GO:0006979">
    <property type="term" value="P:response to oxidative stress"/>
    <property type="evidence" value="ECO:0007669"/>
    <property type="project" value="UniProtKB-UniRule"/>
</dbReference>
<comment type="catalytic activity">
    <reaction evidence="1 17">
        <text>2 a phenolic donor + H2O2 = 2 a phenolic radical donor + 2 H2O</text>
        <dbReference type="Rhea" id="RHEA:56136"/>
        <dbReference type="ChEBI" id="CHEBI:15377"/>
        <dbReference type="ChEBI" id="CHEBI:16240"/>
        <dbReference type="ChEBI" id="CHEBI:139520"/>
        <dbReference type="ChEBI" id="CHEBI:139521"/>
        <dbReference type="EC" id="1.11.1.7"/>
    </reaction>
</comment>
<organism evidence="19 20">
    <name type="scientific">Castilleja foliolosa</name>
    <dbReference type="NCBI Taxonomy" id="1961234"/>
    <lineage>
        <taxon>Eukaryota</taxon>
        <taxon>Viridiplantae</taxon>
        <taxon>Streptophyta</taxon>
        <taxon>Embryophyta</taxon>
        <taxon>Tracheophyta</taxon>
        <taxon>Spermatophyta</taxon>
        <taxon>Magnoliopsida</taxon>
        <taxon>eudicotyledons</taxon>
        <taxon>Gunneridae</taxon>
        <taxon>Pentapetalae</taxon>
        <taxon>asterids</taxon>
        <taxon>lamiids</taxon>
        <taxon>Lamiales</taxon>
        <taxon>Orobanchaceae</taxon>
        <taxon>Pedicularideae</taxon>
        <taxon>Castillejinae</taxon>
        <taxon>Castilleja</taxon>
    </lineage>
</organism>
<comment type="cofactor">
    <cofactor evidence="14 17">
        <name>heme b</name>
        <dbReference type="ChEBI" id="CHEBI:60344"/>
    </cofactor>
    <text evidence="14 17">Binds 1 heme b (iron(II)-protoporphyrin IX) group per subunit.</text>
</comment>
<dbReference type="Proteomes" id="UP001632038">
    <property type="component" value="Unassembled WGS sequence"/>
</dbReference>
<evidence type="ECO:0000256" key="4">
    <source>
        <dbReference type="ARBA" id="ARBA00022559"/>
    </source>
</evidence>
<dbReference type="Pfam" id="PF00141">
    <property type="entry name" value="peroxidase"/>
    <property type="match status" value="1"/>
</dbReference>
<protein>
    <recommendedName>
        <fullName evidence="3 17">Peroxidase</fullName>
        <ecNumber evidence="3 17">1.11.1.7</ecNumber>
    </recommendedName>
</protein>
<dbReference type="AlphaFoldDB" id="A0ABD3C6T2"/>
<feature type="domain" description="Plant heme peroxidase family profile" evidence="18">
    <location>
        <begin position="24"/>
        <end position="326"/>
    </location>
</feature>
<dbReference type="InterPro" id="IPR019793">
    <property type="entry name" value="Peroxidases_heam-ligand_BS"/>
</dbReference>
<dbReference type="GO" id="GO:0005576">
    <property type="term" value="C:extracellular region"/>
    <property type="evidence" value="ECO:0007669"/>
    <property type="project" value="UniProtKB-SubCell"/>
</dbReference>
<dbReference type="Gene3D" id="1.10.420.10">
    <property type="entry name" value="Peroxidase, domain 2"/>
    <property type="match status" value="1"/>
</dbReference>
<feature type="binding site" evidence="14">
    <location>
        <position position="71"/>
    </location>
    <ligand>
        <name>Ca(2+)</name>
        <dbReference type="ChEBI" id="CHEBI:29108"/>
        <label>1</label>
    </ligand>
</feature>
<evidence type="ECO:0000256" key="13">
    <source>
        <dbReference type="PIRSR" id="PIRSR600823-2"/>
    </source>
</evidence>
<feature type="disulfide bond" evidence="16">
    <location>
        <begin position="120"/>
        <end position="322"/>
    </location>
</feature>
<dbReference type="PROSITE" id="PS00436">
    <property type="entry name" value="PEROXIDASE_2"/>
    <property type="match status" value="1"/>
</dbReference>
<dbReference type="EC" id="1.11.1.7" evidence="3 17"/>
<feature type="binding site" description="axial binding residue" evidence="14">
    <location>
        <position position="192"/>
    </location>
    <ligand>
        <name>heme b</name>
        <dbReference type="ChEBI" id="CHEBI:60344"/>
    </ligand>
    <ligandPart>
        <name>Fe</name>
        <dbReference type="ChEBI" id="CHEBI:18248"/>
    </ligandPart>
</feature>
<feature type="binding site" evidence="14">
    <location>
        <position position="252"/>
    </location>
    <ligand>
        <name>Ca(2+)</name>
        <dbReference type="ChEBI" id="CHEBI:29108"/>
        <label>2</label>
    </ligand>
</feature>
<dbReference type="PANTHER" id="PTHR31388">
    <property type="entry name" value="PEROXIDASE 72-RELATED"/>
    <property type="match status" value="1"/>
</dbReference>
<feature type="chain" id="PRO_5044533411" description="Peroxidase" evidence="17">
    <location>
        <begin position="24"/>
        <end position="328"/>
    </location>
</feature>
<proteinExistence type="inferred from homology"/>
<keyword evidence="11" id="KW-0325">Glycoprotein</keyword>
<evidence type="ECO:0000256" key="10">
    <source>
        <dbReference type="ARBA" id="ARBA00023157"/>
    </source>
</evidence>
<keyword evidence="17" id="KW-0964">Secreted</keyword>
<feature type="binding site" evidence="14">
    <location>
        <position position="66"/>
    </location>
    <ligand>
        <name>Ca(2+)</name>
        <dbReference type="ChEBI" id="CHEBI:29108"/>
        <label>1</label>
    </ligand>
</feature>
<dbReference type="PRINTS" id="PR00458">
    <property type="entry name" value="PEROXIDASE"/>
</dbReference>
<dbReference type="PANTHER" id="PTHR31388:SF139">
    <property type="entry name" value="PEROXIDASE 53"/>
    <property type="match status" value="1"/>
</dbReference>
<comment type="similarity">
    <text evidence="17">Belongs to the peroxidase family. Classical plant (class III) peroxidase subfamily.</text>
</comment>
<feature type="binding site" evidence="14">
    <location>
        <position position="69"/>
    </location>
    <ligand>
        <name>Ca(2+)</name>
        <dbReference type="ChEBI" id="CHEBI:29108"/>
        <label>1</label>
    </ligand>
</feature>
<accession>A0ABD3C6T2</accession>
<feature type="binding site" evidence="14">
    <location>
        <position position="193"/>
    </location>
    <ligand>
        <name>Ca(2+)</name>
        <dbReference type="ChEBI" id="CHEBI:29108"/>
        <label>2</label>
    </ligand>
</feature>
<feature type="disulfide bond" evidence="16">
    <location>
        <begin position="67"/>
        <end position="72"/>
    </location>
</feature>
<feature type="active site" description="Proton acceptor" evidence="12">
    <location>
        <position position="65"/>
    </location>
</feature>
<evidence type="ECO:0000256" key="3">
    <source>
        <dbReference type="ARBA" id="ARBA00012313"/>
    </source>
</evidence>
<evidence type="ECO:0000256" key="9">
    <source>
        <dbReference type="ARBA" id="ARBA00023004"/>
    </source>
</evidence>
<keyword evidence="4 17" id="KW-0575">Peroxidase</keyword>
<evidence type="ECO:0000256" key="14">
    <source>
        <dbReference type="PIRSR" id="PIRSR600823-3"/>
    </source>
</evidence>
<dbReference type="InterPro" id="IPR033905">
    <property type="entry name" value="Secretory_peroxidase"/>
</dbReference>
<feature type="binding site" evidence="14">
    <location>
        <position position="244"/>
    </location>
    <ligand>
        <name>Ca(2+)</name>
        <dbReference type="ChEBI" id="CHEBI:29108"/>
        <label>2</label>
    </ligand>
</feature>
<keyword evidence="5 17" id="KW-0349">Heme</keyword>
<evidence type="ECO:0000256" key="2">
    <source>
        <dbReference type="ARBA" id="ARBA00006873"/>
    </source>
</evidence>
<feature type="binding site" evidence="14">
    <location>
        <position position="87"/>
    </location>
    <ligand>
        <name>Ca(2+)</name>
        <dbReference type="ChEBI" id="CHEBI:29108"/>
        <label>1</label>
    </ligand>
</feature>
<dbReference type="SUPFAM" id="SSF48113">
    <property type="entry name" value="Heme-dependent peroxidases"/>
    <property type="match status" value="1"/>
</dbReference>
<comment type="similarity">
    <text evidence="2">Belongs to the peroxidase family. Ascorbate peroxidase subfamily.</text>
</comment>
<feature type="binding site" evidence="14">
    <location>
        <position position="247"/>
    </location>
    <ligand>
        <name>Ca(2+)</name>
        <dbReference type="ChEBI" id="CHEBI:29108"/>
        <label>2</label>
    </ligand>
</feature>
<dbReference type="InterPro" id="IPR000823">
    <property type="entry name" value="Peroxidase_pln"/>
</dbReference>
<dbReference type="EMBL" id="JAVIJP010000052">
    <property type="protein sequence ID" value="KAL3625513.1"/>
    <property type="molecule type" value="Genomic_DNA"/>
</dbReference>
<feature type="binding site" evidence="14">
    <location>
        <position position="75"/>
    </location>
    <ligand>
        <name>Ca(2+)</name>
        <dbReference type="ChEBI" id="CHEBI:29108"/>
        <label>1</label>
    </ligand>
</feature>
<evidence type="ECO:0000313" key="19">
    <source>
        <dbReference type="EMBL" id="KAL3625513.1"/>
    </source>
</evidence>